<dbReference type="EMBL" id="SZVO01000001">
    <property type="protein sequence ID" value="TKT93766.1"/>
    <property type="molecule type" value="Genomic_DNA"/>
</dbReference>
<organism evidence="1 2">
    <name type="scientific">Dyadobacter frigoris</name>
    <dbReference type="NCBI Taxonomy" id="2576211"/>
    <lineage>
        <taxon>Bacteria</taxon>
        <taxon>Pseudomonadati</taxon>
        <taxon>Bacteroidota</taxon>
        <taxon>Cytophagia</taxon>
        <taxon>Cytophagales</taxon>
        <taxon>Spirosomataceae</taxon>
        <taxon>Dyadobacter</taxon>
    </lineage>
</organism>
<evidence type="ECO:0000313" key="1">
    <source>
        <dbReference type="EMBL" id="TKT93766.1"/>
    </source>
</evidence>
<dbReference type="OrthoDB" id="1318435at2"/>
<evidence type="ECO:0000313" key="2">
    <source>
        <dbReference type="Proteomes" id="UP000304900"/>
    </source>
</evidence>
<proteinExistence type="predicted"/>
<sequence>MKKCFQLTIAVFLIVGLLTKCQTPLVNNRLESINEHTPLRKLQEKVMVEILNLAKEDQFRQYILVECLKQKHGDYNVYITDIIASHREIDKYKKSMVLLEQLVGLIKPLVNNNEPLVFYPRAETIEDGRVDHPEARSADVIMSEPLGVIQPIESLSDEQSSQRISSAPEGVDAYRANINGTWTWVQVVDEEFAWENDVYVVGTDENVELYNNGRLDGGAEYAGLIQITNLNAVEHWTSGKLELKVIVVSATGTEVSVRKFDKTKRKHFRNNAWYDFNHSLGNWNKTTFGNFMIENWWERDGGSSSTSTIGIPSTNGGPNFSYTINHGSWDNDLGKATVQFTDPLTQLYQISYMNFKRKF</sequence>
<dbReference type="Proteomes" id="UP000304900">
    <property type="component" value="Unassembled WGS sequence"/>
</dbReference>
<keyword evidence="2" id="KW-1185">Reference proteome</keyword>
<accession>A0A4U6DA95</accession>
<comment type="caution">
    <text evidence="1">The sequence shown here is derived from an EMBL/GenBank/DDBJ whole genome shotgun (WGS) entry which is preliminary data.</text>
</comment>
<dbReference type="RefSeq" id="WP_137338059.1">
    <property type="nucleotide sequence ID" value="NZ_BSQH01000001.1"/>
</dbReference>
<protein>
    <submittedName>
        <fullName evidence="1">Uncharacterized protein</fullName>
    </submittedName>
</protein>
<dbReference type="AlphaFoldDB" id="A0A4U6DA95"/>
<gene>
    <name evidence="1" type="ORF">FDK13_00710</name>
</gene>
<name>A0A4U6DA95_9BACT</name>
<reference evidence="1 2" key="1">
    <citation type="submission" date="2019-05" db="EMBL/GenBank/DDBJ databases">
        <title>Dyadobacter AR-3-8 sp. nov., isolated from arctic soil.</title>
        <authorList>
            <person name="Chaudhary D.K."/>
        </authorList>
    </citation>
    <scope>NUCLEOTIDE SEQUENCE [LARGE SCALE GENOMIC DNA]</scope>
    <source>
        <strain evidence="1 2">AR-3-8</strain>
    </source>
</reference>